<feature type="binding site" evidence="2">
    <location>
        <begin position="178"/>
        <end position="185"/>
    </location>
    <ligand>
        <name>ATP</name>
        <dbReference type="ChEBI" id="CHEBI:30616"/>
    </ligand>
</feature>
<dbReference type="PROSITE" id="PS51459">
    <property type="entry name" value="FIDO"/>
    <property type="match status" value="1"/>
</dbReference>
<feature type="binding site" evidence="2">
    <location>
        <begin position="215"/>
        <end position="216"/>
    </location>
    <ligand>
        <name>ATP</name>
        <dbReference type="ChEBI" id="CHEBI:30616"/>
    </ligand>
</feature>
<feature type="domain" description="Fido" evidence="4">
    <location>
        <begin position="94"/>
        <end position="237"/>
    </location>
</feature>
<evidence type="ECO:0000313" key="5">
    <source>
        <dbReference type="EMBL" id="NMD49478.1"/>
    </source>
</evidence>
<sequence>MRPSYQITEKILNQVQKISELSTQLSIEKCELRLRKENRIRSIQSSLAIENNSLSLEQVTDILEGRRVLGAPKDIHEVQNAFEAYEQAFRLNPYHVDDFLQAHELLMRDLIKHPGQFRTSDVGVYDSAGQVVHVGARPQFVASLVTDLLTWAKNSQMSDLVKSCVVHFELEIIHPFEDGNGRMGRLWQSLILSQSNSIFEWLPIESVIYKYQQGYYDALTLSNRNNDSTVFIEFMLDAILETLQEYQTADTSSVSIDLTPTEAANWQKIKDYLIEHDNITNSLTQNVIGLSQASARRYLSLFVQKGLLAVEGTTRDRYYRLLSKK</sequence>
<dbReference type="PANTHER" id="PTHR13504:SF38">
    <property type="entry name" value="FIDO DOMAIN-CONTAINING PROTEIN"/>
    <property type="match status" value="1"/>
</dbReference>
<dbReference type="PANTHER" id="PTHR13504">
    <property type="entry name" value="FIDO DOMAIN-CONTAINING PROTEIN DDB_G0283145"/>
    <property type="match status" value="1"/>
</dbReference>
<protein>
    <submittedName>
        <fullName evidence="5">Fic family protein</fullName>
    </submittedName>
</protein>
<gene>
    <name evidence="5" type="ORF">HHO37_07345</name>
</gene>
<feature type="binding site" evidence="2">
    <location>
        <begin position="124"/>
        <end position="133"/>
    </location>
    <ligand>
        <name>ATP</name>
        <dbReference type="ChEBI" id="CHEBI:30616"/>
    </ligand>
</feature>
<dbReference type="Gene3D" id="1.10.10.10">
    <property type="entry name" value="Winged helix-like DNA-binding domain superfamily/Winged helix DNA-binding domain"/>
    <property type="match status" value="1"/>
</dbReference>
<evidence type="ECO:0000259" key="4">
    <source>
        <dbReference type="PROSITE" id="PS51459"/>
    </source>
</evidence>
<dbReference type="SUPFAM" id="SSF140931">
    <property type="entry name" value="Fic-like"/>
    <property type="match status" value="1"/>
</dbReference>
<keyword evidence="2" id="KW-0547">Nucleotide-binding</keyword>
<dbReference type="AlphaFoldDB" id="A0A7X9QGG8"/>
<dbReference type="Pfam" id="PF02661">
    <property type="entry name" value="Fic"/>
    <property type="match status" value="1"/>
</dbReference>
<evidence type="ECO:0000313" key="6">
    <source>
        <dbReference type="Proteomes" id="UP000532121"/>
    </source>
</evidence>
<organism evidence="5 6">
    <name type="scientific">Streptococcus ratti</name>
    <dbReference type="NCBI Taxonomy" id="1341"/>
    <lineage>
        <taxon>Bacteria</taxon>
        <taxon>Bacillati</taxon>
        <taxon>Bacillota</taxon>
        <taxon>Bacilli</taxon>
        <taxon>Lactobacillales</taxon>
        <taxon>Streptococcaceae</taxon>
        <taxon>Streptococcus</taxon>
    </lineage>
</organism>
<feature type="binding site" evidence="2">
    <location>
        <position position="223"/>
    </location>
    <ligand>
        <name>ATP</name>
        <dbReference type="ChEBI" id="CHEBI:30616"/>
    </ligand>
</feature>
<feature type="active site" evidence="1">
    <location>
        <position position="174"/>
    </location>
</feature>
<keyword evidence="2" id="KW-0067">ATP-binding</keyword>
<name>A0A7X9QGG8_STRRT</name>
<evidence type="ECO:0000256" key="2">
    <source>
        <dbReference type="PIRSR" id="PIRSR640198-2"/>
    </source>
</evidence>
<dbReference type="GO" id="GO:0005524">
    <property type="term" value="F:ATP binding"/>
    <property type="evidence" value="ECO:0007669"/>
    <property type="project" value="UniProtKB-KW"/>
</dbReference>
<dbReference type="InterPro" id="IPR040198">
    <property type="entry name" value="Fido_containing"/>
</dbReference>
<dbReference type="Gene3D" id="1.10.3290.10">
    <property type="entry name" value="Fido-like domain"/>
    <property type="match status" value="1"/>
</dbReference>
<evidence type="ECO:0000256" key="3">
    <source>
        <dbReference type="PIRSR" id="PIRSR640198-3"/>
    </source>
</evidence>
<dbReference type="InterPro" id="IPR036388">
    <property type="entry name" value="WH-like_DNA-bd_sf"/>
</dbReference>
<proteinExistence type="predicted"/>
<dbReference type="InterPro" id="IPR003812">
    <property type="entry name" value="Fido"/>
</dbReference>
<dbReference type="EMBL" id="JABASA010000014">
    <property type="protein sequence ID" value="NMD49478.1"/>
    <property type="molecule type" value="Genomic_DNA"/>
</dbReference>
<feature type="site" description="Important for autoinhibition of adenylyltransferase activity" evidence="3">
    <location>
        <position position="50"/>
    </location>
</feature>
<dbReference type="Proteomes" id="UP000532121">
    <property type="component" value="Unassembled WGS sequence"/>
</dbReference>
<dbReference type="InterPro" id="IPR036597">
    <property type="entry name" value="Fido-like_dom_sf"/>
</dbReference>
<evidence type="ECO:0000256" key="1">
    <source>
        <dbReference type="PIRSR" id="PIRSR640198-1"/>
    </source>
</evidence>
<comment type="caution">
    <text evidence="5">The sequence shown here is derived from an EMBL/GenBank/DDBJ whole genome shotgun (WGS) entry which is preliminary data.</text>
</comment>
<dbReference type="RefSeq" id="WP_193523725.1">
    <property type="nucleotide sequence ID" value="NZ_JABASA010000014.1"/>
</dbReference>
<reference evidence="5 6" key="1">
    <citation type="submission" date="2020-04" db="EMBL/GenBank/DDBJ databases">
        <title>MicrobeNet Type strains.</title>
        <authorList>
            <person name="Nicholson A.C."/>
        </authorList>
    </citation>
    <scope>NUCLEOTIDE SEQUENCE [LARGE SCALE GENOMIC DNA]</scope>
    <source>
        <strain evidence="5 6">DSM 22768</strain>
    </source>
</reference>
<accession>A0A7X9QGG8</accession>